<dbReference type="EMBL" id="JAIFOC010000247">
    <property type="protein sequence ID" value="MBX4223927.1"/>
    <property type="molecule type" value="Genomic_DNA"/>
</dbReference>
<accession>A0A9X1K9J7</accession>
<dbReference type="Proteomes" id="UP001139644">
    <property type="component" value="Unassembled WGS sequence"/>
</dbReference>
<feature type="non-terminal residue" evidence="7">
    <location>
        <position position="98"/>
    </location>
</feature>
<evidence type="ECO:0000313" key="8">
    <source>
        <dbReference type="Proteomes" id="UP001139644"/>
    </source>
</evidence>
<dbReference type="Gene3D" id="1.20.1560.10">
    <property type="entry name" value="ABC transporter type 1, transmembrane domain"/>
    <property type="match status" value="1"/>
</dbReference>
<dbReference type="PROSITE" id="PS50929">
    <property type="entry name" value="ABC_TM1F"/>
    <property type="match status" value="1"/>
</dbReference>
<comment type="subcellular location">
    <subcellularLocation>
        <location evidence="1">Cell membrane</location>
        <topology evidence="1">Multi-pass membrane protein</topology>
    </subcellularLocation>
</comment>
<keyword evidence="7" id="KW-0547">Nucleotide-binding</keyword>
<feature type="domain" description="ABC transmembrane type-1" evidence="6">
    <location>
        <begin position="16"/>
        <end position="98"/>
    </location>
</feature>
<feature type="transmembrane region" description="Helical" evidence="5">
    <location>
        <begin position="20"/>
        <end position="40"/>
    </location>
</feature>
<dbReference type="Pfam" id="PF00664">
    <property type="entry name" value="ABC_membrane"/>
    <property type="match status" value="1"/>
</dbReference>
<comment type="caution">
    <text evidence="7">The sequence shown here is derived from an EMBL/GenBank/DDBJ whole genome shotgun (WGS) entry which is preliminary data.</text>
</comment>
<dbReference type="InterPro" id="IPR011527">
    <property type="entry name" value="ABC1_TM_dom"/>
</dbReference>
<dbReference type="AlphaFoldDB" id="A0A9X1K9J7"/>
<evidence type="ECO:0000256" key="3">
    <source>
        <dbReference type="ARBA" id="ARBA00022989"/>
    </source>
</evidence>
<organism evidence="7 8">
    <name type="scientific">Enterococcus faecium</name>
    <name type="common">Streptococcus faecium</name>
    <dbReference type="NCBI Taxonomy" id="1352"/>
    <lineage>
        <taxon>Bacteria</taxon>
        <taxon>Bacillati</taxon>
        <taxon>Bacillota</taxon>
        <taxon>Bacilli</taxon>
        <taxon>Lactobacillales</taxon>
        <taxon>Enterococcaceae</taxon>
        <taxon>Enterococcus</taxon>
    </lineage>
</organism>
<evidence type="ECO:0000313" key="7">
    <source>
        <dbReference type="EMBL" id="MBX4223927.1"/>
    </source>
</evidence>
<keyword evidence="2 5" id="KW-0812">Transmembrane</keyword>
<keyword evidence="4 5" id="KW-0472">Membrane</keyword>
<evidence type="ECO:0000256" key="1">
    <source>
        <dbReference type="ARBA" id="ARBA00004651"/>
    </source>
</evidence>
<evidence type="ECO:0000256" key="2">
    <source>
        <dbReference type="ARBA" id="ARBA00022692"/>
    </source>
</evidence>
<reference evidence="7" key="1">
    <citation type="journal article" date="2022" name="J. Anim. Sci.">
        <title>Whole genome sequence analyses-based assessment of virulence potential and antimicrobial susceptibilities and resistance of Enterococcus faecium strains isolated from commercial swine and cattle probiotic products.</title>
        <authorList>
            <person name="Shridhar P.B."/>
            <person name="Amachawadi R.G."/>
            <person name="Tokach M."/>
            <person name="Patel I."/>
            <person name="Gangiredla J."/>
            <person name="Mammel M."/>
            <person name="Nagaraja T.G."/>
        </authorList>
    </citation>
    <scope>NUCLEOTIDE SEQUENCE</scope>
    <source>
        <strain evidence="7">EF215</strain>
    </source>
</reference>
<dbReference type="RefSeq" id="WP_259471311.1">
    <property type="nucleotide sequence ID" value="NZ_JAIFOC010000247.1"/>
</dbReference>
<keyword evidence="3 5" id="KW-1133">Transmembrane helix</keyword>
<feature type="transmembrane region" description="Helical" evidence="5">
    <location>
        <begin position="52"/>
        <end position="77"/>
    </location>
</feature>
<proteinExistence type="predicted"/>
<gene>
    <name evidence="7" type="ORF">KYX88_14325</name>
</gene>
<dbReference type="InterPro" id="IPR036640">
    <property type="entry name" value="ABC1_TM_sf"/>
</dbReference>
<protein>
    <submittedName>
        <fullName evidence="7">ABC transporter ATP-binding protein</fullName>
    </submittedName>
</protein>
<evidence type="ECO:0000256" key="5">
    <source>
        <dbReference type="SAM" id="Phobius"/>
    </source>
</evidence>
<dbReference type="SUPFAM" id="SSF90123">
    <property type="entry name" value="ABC transporter transmembrane region"/>
    <property type="match status" value="1"/>
</dbReference>
<sequence length="98" mass="11179">MIQLLRYAKDYRKQIILGPFFKFLEAVFELVLPLMMASLIDNGLKMNDRGKIIEMGLWMVAMSVIGLICAIICQYYASIASQGFGTELRNQLIKKINT</sequence>
<dbReference type="GO" id="GO:0140359">
    <property type="term" value="F:ABC-type transporter activity"/>
    <property type="evidence" value="ECO:0007669"/>
    <property type="project" value="InterPro"/>
</dbReference>
<dbReference type="GO" id="GO:0005886">
    <property type="term" value="C:plasma membrane"/>
    <property type="evidence" value="ECO:0007669"/>
    <property type="project" value="UniProtKB-SubCell"/>
</dbReference>
<evidence type="ECO:0000256" key="4">
    <source>
        <dbReference type="ARBA" id="ARBA00023136"/>
    </source>
</evidence>
<dbReference type="GO" id="GO:0005524">
    <property type="term" value="F:ATP binding"/>
    <property type="evidence" value="ECO:0007669"/>
    <property type="project" value="UniProtKB-KW"/>
</dbReference>
<name>A0A9X1K9J7_ENTFC</name>
<keyword evidence="7" id="KW-0067">ATP-binding</keyword>
<evidence type="ECO:0000259" key="6">
    <source>
        <dbReference type="PROSITE" id="PS50929"/>
    </source>
</evidence>